<protein>
    <submittedName>
        <fullName evidence="2">Uncharacterized protein</fullName>
    </submittedName>
</protein>
<organism evidence="2 3">
    <name type="scientific">Tetragonisca angustula</name>
    <dbReference type="NCBI Taxonomy" id="166442"/>
    <lineage>
        <taxon>Eukaryota</taxon>
        <taxon>Metazoa</taxon>
        <taxon>Ecdysozoa</taxon>
        <taxon>Arthropoda</taxon>
        <taxon>Hexapoda</taxon>
        <taxon>Insecta</taxon>
        <taxon>Pterygota</taxon>
        <taxon>Neoptera</taxon>
        <taxon>Endopterygota</taxon>
        <taxon>Hymenoptera</taxon>
        <taxon>Apocrita</taxon>
        <taxon>Aculeata</taxon>
        <taxon>Apoidea</taxon>
        <taxon>Anthophila</taxon>
        <taxon>Apidae</taxon>
        <taxon>Tetragonisca</taxon>
    </lineage>
</organism>
<reference evidence="2 3" key="1">
    <citation type="submission" date="2024-05" db="EMBL/GenBank/DDBJ databases">
        <title>The nuclear and mitochondrial genome assemblies of Tetragonisca angustula (Apidae: Meliponini), a tiny yet remarkable pollinator in the Neotropics.</title>
        <authorList>
            <person name="Ferrari R."/>
            <person name="Ricardo P.C."/>
            <person name="Dias F.C."/>
            <person name="Araujo N.S."/>
            <person name="Soares D.O."/>
            <person name="Zhou Q.-S."/>
            <person name="Zhu C.-D."/>
            <person name="Coutinho L."/>
            <person name="Airas M.C."/>
            <person name="Batista T.M."/>
        </authorList>
    </citation>
    <scope>NUCLEOTIDE SEQUENCE [LARGE SCALE GENOMIC DNA]</scope>
    <source>
        <strain evidence="2">ASF017062</strain>
        <tissue evidence="2">Abdomen</tissue>
    </source>
</reference>
<dbReference type="Proteomes" id="UP001432146">
    <property type="component" value="Unassembled WGS sequence"/>
</dbReference>
<evidence type="ECO:0000313" key="2">
    <source>
        <dbReference type="EMBL" id="KAK9307481.1"/>
    </source>
</evidence>
<dbReference type="EMBL" id="JAWNGG020000028">
    <property type="protein sequence ID" value="KAK9307481.1"/>
    <property type="molecule type" value="Genomic_DNA"/>
</dbReference>
<evidence type="ECO:0000256" key="1">
    <source>
        <dbReference type="SAM" id="Coils"/>
    </source>
</evidence>
<sequence>MEDSFNFSKLINFLHQTLVFTEEAKNVLKSNCDEAMYCLKPLYTEIYPQQEVNKDVCTCVKTKTEVEEIAADISRALIQTQQLRETLSSNVTERSSKCYIMHECSQATGSKTQKHVKNLNINSKNIYSKQNLHGKKSNIQKITNDKGQNKIAQRDQLKKAKNNNEQLITQSKFSGSKNFLAINKRNIKNIKEVKDKLRNNVKSNTSITKSKCIKFDERNSAASTSELKNLIQKMTIKSDDCTLSNKCNIKCPLHENKISQYTCEQNLKVKTFVDCLNTTDIPEEIIKSLKVYHKYLNTEYTEKSFNEKQQKELHTFLVEFNKMNEIVQKEFVHKNYIMNVLFKFISLFQYLFSKTMKIDLEDIRSLYTELSSPWKIYELKEFKNKQILRNDTYRIPHTISNMKGYMSNGIWNSFYNENLEGMSKICCIRYTSKDQLLLFFDVMQQFQHIEYYNDLIKIITEDILPNANAFLNYTQSEYVKIYKMISILYQGLNPKIPILVRTDK</sequence>
<proteinExistence type="predicted"/>
<gene>
    <name evidence="2" type="ORF">QLX08_002118</name>
</gene>
<dbReference type="AlphaFoldDB" id="A0AAW1AEK4"/>
<feature type="coiled-coil region" evidence="1">
    <location>
        <begin position="150"/>
        <end position="200"/>
    </location>
</feature>
<accession>A0AAW1AEK4</accession>
<keyword evidence="3" id="KW-1185">Reference proteome</keyword>
<keyword evidence="1" id="KW-0175">Coiled coil</keyword>
<name>A0AAW1AEK4_9HYME</name>
<evidence type="ECO:0000313" key="3">
    <source>
        <dbReference type="Proteomes" id="UP001432146"/>
    </source>
</evidence>
<comment type="caution">
    <text evidence="2">The sequence shown here is derived from an EMBL/GenBank/DDBJ whole genome shotgun (WGS) entry which is preliminary data.</text>
</comment>